<evidence type="ECO:0000256" key="1">
    <source>
        <dbReference type="ARBA" id="ARBA00004477"/>
    </source>
</evidence>
<dbReference type="Pfam" id="PF06728">
    <property type="entry name" value="PIG-U"/>
    <property type="match status" value="1"/>
</dbReference>
<keyword evidence="10" id="KW-0732">Signal</keyword>
<evidence type="ECO:0000256" key="10">
    <source>
        <dbReference type="SAM" id="SignalP"/>
    </source>
</evidence>
<dbReference type="GO" id="GO:0016255">
    <property type="term" value="P:attachment of GPI anchor to protein"/>
    <property type="evidence" value="ECO:0007669"/>
    <property type="project" value="InterPro"/>
</dbReference>
<evidence type="ECO:0000256" key="2">
    <source>
        <dbReference type="ARBA" id="ARBA00004687"/>
    </source>
</evidence>
<proteinExistence type="inferred from homology"/>
<comment type="similarity">
    <text evidence="3">Belongs to the PIGU family.</text>
</comment>
<evidence type="ECO:0000256" key="6">
    <source>
        <dbReference type="ARBA" id="ARBA00022824"/>
    </source>
</evidence>
<dbReference type="PANTHER" id="PTHR13121">
    <property type="entry name" value="GPI TRANSAMIDASE COMPONENT PIG-U"/>
    <property type="match status" value="1"/>
</dbReference>
<dbReference type="GeneTree" id="ENSGT00390000014941"/>
<dbReference type="Ensembl" id="ENSCSAVT00000018743.1">
    <property type="protein sequence ID" value="ENSCSAVP00000018542.1"/>
    <property type="gene ID" value="ENSCSAVG00000010887.1"/>
</dbReference>
<evidence type="ECO:0000256" key="8">
    <source>
        <dbReference type="ARBA" id="ARBA00023136"/>
    </source>
</evidence>
<evidence type="ECO:0000256" key="9">
    <source>
        <dbReference type="SAM" id="Phobius"/>
    </source>
</evidence>
<dbReference type="PANTHER" id="PTHR13121:SF0">
    <property type="entry name" value="PHOSPHATIDYLINOSITOL GLYCAN ANCHOR BIOSYNTHESIS CLASS U PROTEIN"/>
    <property type="match status" value="1"/>
</dbReference>
<comment type="pathway">
    <text evidence="2">Glycolipid biosynthesis; glycosylphosphatidylinositol-anchor biosynthesis.</text>
</comment>
<dbReference type="AlphaFoldDB" id="H2ZLS6"/>
<evidence type="ECO:0000256" key="5">
    <source>
        <dbReference type="ARBA" id="ARBA00022692"/>
    </source>
</evidence>
<evidence type="ECO:0000313" key="12">
    <source>
        <dbReference type="Proteomes" id="UP000007875"/>
    </source>
</evidence>
<dbReference type="eggNOG" id="KOG2552">
    <property type="taxonomic scope" value="Eukaryota"/>
</dbReference>
<dbReference type="UniPathway" id="UPA00196"/>
<dbReference type="InterPro" id="IPR009600">
    <property type="entry name" value="PIG-U"/>
</dbReference>
<evidence type="ECO:0000256" key="3">
    <source>
        <dbReference type="ARBA" id="ARBA00010026"/>
    </source>
</evidence>
<dbReference type="OMA" id="WTRMTEG"/>
<reference evidence="11" key="3">
    <citation type="submission" date="2025-09" db="UniProtKB">
        <authorList>
            <consortium name="Ensembl"/>
        </authorList>
    </citation>
    <scope>IDENTIFICATION</scope>
</reference>
<protein>
    <recommendedName>
        <fullName evidence="13">GPI transamidase subunit PIG-U</fullName>
    </recommendedName>
</protein>
<sequence>MSKLLFVLSCGVLLRAWLLQLKDLTTWISKRPEISTPQTSWNRLIEGFTISKYSSNVHEGDSYHGSTLLSSLLLHLHTMSPIVIPFIFIVCDVVATLALYNFAKTFLRKELEDQNNHKEMLATGVDSILLKNHHVNNVPMLIATVYILNPFTIVTCVSQSSVAFNNLFLALFTSQLVAGNILTTTLFLALATYETFYPIQLITVAVLCMHKYKETSGALIKTLVCFTMWMVVLFGVSYLQEGALDSIFAH</sequence>
<reference evidence="12" key="1">
    <citation type="submission" date="2003-08" db="EMBL/GenBank/DDBJ databases">
        <authorList>
            <person name="Birren B."/>
            <person name="Nusbaum C."/>
            <person name="Abebe A."/>
            <person name="Abouelleil A."/>
            <person name="Adekoya E."/>
            <person name="Ait-zahra M."/>
            <person name="Allen N."/>
            <person name="Allen T."/>
            <person name="An P."/>
            <person name="Anderson M."/>
            <person name="Anderson S."/>
            <person name="Arachchi H."/>
            <person name="Armbruster J."/>
            <person name="Bachantsang P."/>
            <person name="Baldwin J."/>
            <person name="Barry A."/>
            <person name="Bayul T."/>
            <person name="Blitshsteyn B."/>
            <person name="Bloom T."/>
            <person name="Blye J."/>
            <person name="Boguslavskiy L."/>
            <person name="Borowsky M."/>
            <person name="Boukhgalter B."/>
            <person name="Brunache A."/>
            <person name="Butler J."/>
            <person name="Calixte N."/>
            <person name="Calvo S."/>
            <person name="Camarata J."/>
            <person name="Campo K."/>
            <person name="Chang J."/>
            <person name="Cheshatsang Y."/>
            <person name="Citroen M."/>
            <person name="Collymore A."/>
            <person name="Considine T."/>
            <person name="Cook A."/>
            <person name="Cooke P."/>
            <person name="Corum B."/>
            <person name="Cuomo C."/>
            <person name="David R."/>
            <person name="Dawoe T."/>
            <person name="Degray S."/>
            <person name="Dodge S."/>
            <person name="Dooley K."/>
            <person name="Dorje P."/>
            <person name="Dorjee K."/>
            <person name="Dorris L."/>
            <person name="Duffey N."/>
            <person name="Dupes A."/>
            <person name="Elkins T."/>
            <person name="Engels R."/>
            <person name="Erickson J."/>
            <person name="Farina A."/>
            <person name="Faro S."/>
            <person name="Ferreira P."/>
            <person name="Fischer H."/>
            <person name="Fitzgerald M."/>
            <person name="Foley K."/>
            <person name="Gage D."/>
            <person name="Galagan J."/>
            <person name="Gearin G."/>
            <person name="Gnerre S."/>
            <person name="Gnirke A."/>
            <person name="Goyette A."/>
            <person name="Graham J."/>
            <person name="Grandbois E."/>
            <person name="Gyaltsen K."/>
            <person name="Hafez N."/>
            <person name="Hagopian D."/>
            <person name="Hagos B."/>
            <person name="Hall J."/>
            <person name="Hatcher B."/>
            <person name="Heller A."/>
            <person name="Higgins H."/>
            <person name="Honan T."/>
            <person name="Horn A."/>
            <person name="Houde N."/>
            <person name="Hughes L."/>
            <person name="Hulme W."/>
            <person name="Husby E."/>
            <person name="Iliev I."/>
            <person name="Jaffe D."/>
            <person name="Jones C."/>
            <person name="Kamal M."/>
            <person name="Kamat A."/>
            <person name="Kamvysselis M."/>
            <person name="Karlsson E."/>
            <person name="Kells C."/>
            <person name="Kieu A."/>
            <person name="Kisner P."/>
            <person name="Kodira C."/>
            <person name="Kulbokas E."/>
            <person name="Labutti K."/>
            <person name="Lama D."/>
            <person name="Landers T."/>
            <person name="Leger J."/>
            <person name="Levine S."/>
            <person name="Lewis D."/>
            <person name="Lewis T."/>
            <person name="Lindblad-toh K."/>
            <person name="Liu X."/>
            <person name="Lokyitsang T."/>
            <person name="Lokyitsang Y."/>
            <person name="Lucien O."/>
            <person name="Lui A."/>
            <person name="Ma L.J."/>
            <person name="Mabbitt R."/>
            <person name="Macdonald J."/>
            <person name="Maclean C."/>
            <person name="Major J."/>
            <person name="Manning J."/>
            <person name="Marabella R."/>
            <person name="Maru K."/>
            <person name="Matthews C."/>
            <person name="Mauceli E."/>
            <person name="Mccarthy M."/>
            <person name="Mcdonough S."/>
            <person name="Mcghee T."/>
            <person name="Meldrim J."/>
            <person name="Meneus L."/>
            <person name="Mesirov J."/>
            <person name="Mihalev A."/>
            <person name="Mihova T."/>
            <person name="Mikkelsen T."/>
            <person name="Mlenga V."/>
            <person name="Moru K."/>
            <person name="Mozes J."/>
            <person name="Mulrain L."/>
            <person name="Munson G."/>
            <person name="Naylor J."/>
            <person name="Newes C."/>
            <person name="Nguyen C."/>
            <person name="Nguyen N."/>
            <person name="Nguyen T."/>
            <person name="Nicol R."/>
            <person name="Nielsen C."/>
            <person name="Nizzari M."/>
            <person name="Norbu C."/>
            <person name="Norbu N."/>
            <person name="O'donnell P."/>
            <person name="Okoawo O."/>
            <person name="O'leary S."/>
            <person name="Omotosho B."/>
            <person name="O'neill K."/>
            <person name="Osman S."/>
            <person name="Parker S."/>
            <person name="Perrin D."/>
            <person name="Phunkhang P."/>
            <person name="Piqani B."/>
            <person name="Purcell S."/>
            <person name="Rachupka T."/>
            <person name="Ramasamy U."/>
            <person name="Rameau R."/>
            <person name="Ray V."/>
            <person name="Raymond C."/>
            <person name="Retta R."/>
            <person name="Richardson S."/>
            <person name="Rise C."/>
            <person name="Rodriguez J."/>
            <person name="Rogers J."/>
            <person name="Rogov P."/>
            <person name="Rutman M."/>
            <person name="Schupbach R."/>
            <person name="Seaman C."/>
            <person name="Settipalli S."/>
            <person name="Sharpe T."/>
            <person name="Sheridan J."/>
            <person name="Sherpa N."/>
            <person name="Shi J."/>
            <person name="Smirnov S."/>
            <person name="Smith C."/>
            <person name="Sougnez C."/>
            <person name="Spencer B."/>
            <person name="Stalker J."/>
            <person name="Stange-thomann N."/>
            <person name="Stavropoulos S."/>
            <person name="Stetson K."/>
            <person name="Stone C."/>
            <person name="Stone S."/>
            <person name="Stubbs M."/>
            <person name="Talamas J."/>
            <person name="Tchuinga P."/>
            <person name="Tenzing P."/>
            <person name="Tesfaye S."/>
            <person name="Theodore J."/>
            <person name="Thoulutsang Y."/>
            <person name="Topham K."/>
            <person name="Towey S."/>
            <person name="Tsamla T."/>
            <person name="Tsomo N."/>
            <person name="Vallee D."/>
            <person name="Vassiliev H."/>
            <person name="Venkataraman V."/>
            <person name="Vinson J."/>
            <person name="Vo A."/>
            <person name="Wade C."/>
            <person name="Wang S."/>
            <person name="Wangchuk T."/>
            <person name="Wangdi T."/>
            <person name="Whittaker C."/>
            <person name="Wilkinson J."/>
            <person name="Wu Y."/>
            <person name="Wyman D."/>
            <person name="Yadav S."/>
            <person name="Yang S."/>
            <person name="Yang X."/>
            <person name="Yeager S."/>
            <person name="Yee E."/>
            <person name="Young G."/>
            <person name="Zainoun J."/>
            <person name="Zembeck L."/>
            <person name="Zimmer A."/>
            <person name="Zody M."/>
            <person name="Lander E."/>
        </authorList>
    </citation>
    <scope>NUCLEOTIDE SEQUENCE [LARGE SCALE GENOMIC DNA]</scope>
</reference>
<evidence type="ECO:0000256" key="4">
    <source>
        <dbReference type="ARBA" id="ARBA00022502"/>
    </source>
</evidence>
<accession>H2ZLS6</accession>
<name>H2ZLS6_CIOSA</name>
<dbReference type="GO" id="GO:0006506">
    <property type="term" value="P:GPI anchor biosynthetic process"/>
    <property type="evidence" value="ECO:0007669"/>
    <property type="project" value="UniProtKB-UniPathway"/>
</dbReference>
<dbReference type="InParanoid" id="H2ZLS6"/>
<dbReference type="Proteomes" id="UP000007875">
    <property type="component" value="Unassembled WGS sequence"/>
</dbReference>
<comment type="subcellular location">
    <subcellularLocation>
        <location evidence="1">Endoplasmic reticulum membrane</location>
        <topology evidence="1">Multi-pass membrane protein</topology>
    </subcellularLocation>
</comment>
<feature type="transmembrane region" description="Helical" evidence="9">
    <location>
        <begin position="82"/>
        <end position="103"/>
    </location>
</feature>
<keyword evidence="7 9" id="KW-1133">Transmembrane helix</keyword>
<reference evidence="11" key="2">
    <citation type="submission" date="2025-08" db="UniProtKB">
        <authorList>
            <consortium name="Ensembl"/>
        </authorList>
    </citation>
    <scope>IDENTIFICATION</scope>
</reference>
<keyword evidence="8 9" id="KW-0472">Membrane</keyword>
<feature type="transmembrane region" description="Helical" evidence="9">
    <location>
        <begin position="219"/>
        <end position="239"/>
    </location>
</feature>
<dbReference type="FunCoup" id="H2ZLS6">
    <property type="interactions" value="177"/>
</dbReference>
<evidence type="ECO:0000256" key="7">
    <source>
        <dbReference type="ARBA" id="ARBA00022989"/>
    </source>
</evidence>
<dbReference type="HOGENOM" id="CLU_1113471_0_0_1"/>
<keyword evidence="12" id="KW-1185">Reference proteome</keyword>
<keyword evidence="6" id="KW-0256">Endoplasmic reticulum</keyword>
<organism evidence="11 12">
    <name type="scientific">Ciona savignyi</name>
    <name type="common">Pacific transparent sea squirt</name>
    <dbReference type="NCBI Taxonomy" id="51511"/>
    <lineage>
        <taxon>Eukaryota</taxon>
        <taxon>Metazoa</taxon>
        <taxon>Chordata</taxon>
        <taxon>Tunicata</taxon>
        <taxon>Ascidiacea</taxon>
        <taxon>Phlebobranchia</taxon>
        <taxon>Cionidae</taxon>
        <taxon>Ciona</taxon>
    </lineage>
</organism>
<feature type="signal peptide" evidence="10">
    <location>
        <begin position="1"/>
        <end position="16"/>
    </location>
</feature>
<feature type="chain" id="PRO_5003578591" description="GPI transamidase subunit PIG-U" evidence="10">
    <location>
        <begin position="17"/>
        <end position="250"/>
    </location>
</feature>
<dbReference type="GO" id="GO:0042765">
    <property type="term" value="C:GPI-anchor transamidase complex"/>
    <property type="evidence" value="ECO:0007669"/>
    <property type="project" value="InterPro"/>
</dbReference>
<dbReference type="STRING" id="51511.ENSCSAVP00000018542"/>
<keyword evidence="4" id="KW-0337">GPI-anchor biosynthesis</keyword>
<evidence type="ECO:0000313" key="11">
    <source>
        <dbReference type="Ensembl" id="ENSCSAVP00000018542.1"/>
    </source>
</evidence>
<feature type="transmembrane region" description="Helical" evidence="9">
    <location>
        <begin position="167"/>
        <end position="189"/>
    </location>
</feature>
<keyword evidence="5 9" id="KW-0812">Transmembrane</keyword>
<evidence type="ECO:0008006" key="13">
    <source>
        <dbReference type="Google" id="ProtNLM"/>
    </source>
</evidence>